<evidence type="ECO:0008006" key="3">
    <source>
        <dbReference type="Google" id="ProtNLM"/>
    </source>
</evidence>
<name>Q0G576_9HYPH</name>
<proteinExistence type="predicted"/>
<reference evidence="1 2" key="1">
    <citation type="journal article" date="2010" name="J. Bacteriol.">
        <title>Genome sequence of Fulvimarina pelagi HTCC2506T, a Mn(II)-oxidizing alphaproteobacterium possessing an aerobic anoxygenic photosynthetic gene cluster and Xanthorhodopsin.</title>
        <authorList>
            <person name="Kang I."/>
            <person name="Oh H.M."/>
            <person name="Lim S.I."/>
            <person name="Ferriera S."/>
            <person name="Giovannoni S.J."/>
            <person name="Cho J.C."/>
        </authorList>
    </citation>
    <scope>NUCLEOTIDE SEQUENCE [LARGE SCALE GENOMIC DNA]</scope>
    <source>
        <strain evidence="1 2">HTCC2506</strain>
    </source>
</reference>
<dbReference type="STRING" id="217511.GCA_001463845_00778"/>
<accession>Q0G576</accession>
<dbReference type="AlphaFoldDB" id="Q0G576"/>
<dbReference type="RefSeq" id="WP_007067162.1">
    <property type="nucleotide sequence ID" value="NZ_DS022272.1"/>
</dbReference>
<evidence type="ECO:0000313" key="2">
    <source>
        <dbReference type="Proteomes" id="UP000004310"/>
    </source>
</evidence>
<dbReference type="Proteomes" id="UP000004310">
    <property type="component" value="Unassembled WGS sequence"/>
</dbReference>
<comment type="caution">
    <text evidence="1">The sequence shown here is derived from an EMBL/GenBank/DDBJ whole genome shotgun (WGS) entry which is preliminary data.</text>
</comment>
<evidence type="ECO:0000313" key="1">
    <source>
        <dbReference type="EMBL" id="EAU43188.1"/>
    </source>
</evidence>
<organism evidence="1 2">
    <name type="scientific">Fulvimarina pelagi HTCC2506</name>
    <dbReference type="NCBI Taxonomy" id="314231"/>
    <lineage>
        <taxon>Bacteria</taxon>
        <taxon>Pseudomonadati</taxon>
        <taxon>Pseudomonadota</taxon>
        <taxon>Alphaproteobacteria</taxon>
        <taxon>Hyphomicrobiales</taxon>
        <taxon>Aurantimonadaceae</taxon>
        <taxon>Fulvimarina</taxon>
    </lineage>
</organism>
<dbReference type="eggNOG" id="COG0463">
    <property type="taxonomic scope" value="Bacteria"/>
</dbReference>
<dbReference type="HOGENOM" id="CLU_025996_17_5_5"/>
<gene>
    <name evidence="1" type="ORF">FP2506_10101</name>
</gene>
<sequence length="177" mass="19035">MLSVYIDGGANDRHLALTLSELITGSVEGLVKSVVLIDRGMTDDTRSIADQCGCRVISPHELEVTIVADRAEWLLWLEEGSRPTAGWTSEIIDHIGNGNGPSGGPQAARFRPSKRDRSGFLSSLMRRRSALTDGLLLKKAQAIGLIRQRGKQPLAELAKGLAAKRLNVELRPASAAG</sequence>
<dbReference type="EMBL" id="AATP01000001">
    <property type="protein sequence ID" value="EAU43188.1"/>
    <property type="molecule type" value="Genomic_DNA"/>
</dbReference>
<protein>
    <recommendedName>
        <fullName evidence="3">Glycosyl transferase family 2</fullName>
    </recommendedName>
</protein>
<keyword evidence="2" id="KW-1185">Reference proteome</keyword>